<proteinExistence type="predicted"/>
<reference evidence="2 3" key="1">
    <citation type="submission" date="2016-11" db="EMBL/GenBank/DDBJ databases">
        <authorList>
            <person name="Jaros S."/>
            <person name="Januszkiewicz K."/>
            <person name="Wedrychowicz H."/>
        </authorList>
    </citation>
    <scope>NUCLEOTIDE SEQUENCE [LARGE SCALE GENOMIC DNA]</scope>
    <source>
        <strain evidence="2 3">OK807</strain>
    </source>
</reference>
<dbReference type="CDD" id="cd00093">
    <property type="entry name" value="HTH_XRE"/>
    <property type="match status" value="1"/>
</dbReference>
<evidence type="ECO:0000313" key="2">
    <source>
        <dbReference type="EMBL" id="SFY26614.1"/>
    </source>
</evidence>
<dbReference type="STRING" id="1893.SAMN02787144_1015146"/>
<protein>
    <submittedName>
        <fullName evidence="2">Helix-turn-helix</fullName>
    </submittedName>
</protein>
<dbReference type="Pfam" id="PF01381">
    <property type="entry name" value="HTH_3"/>
    <property type="match status" value="1"/>
</dbReference>
<dbReference type="InterPro" id="IPR001387">
    <property type="entry name" value="Cro/C1-type_HTH"/>
</dbReference>
<dbReference type="SUPFAM" id="SSF47413">
    <property type="entry name" value="lambda repressor-like DNA-binding domains"/>
    <property type="match status" value="1"/>
</dbReference>
<dbReference type="Proteomes" id="UP000181909">
    <property type="component" value="Unassembled WGS sequence"/>
</dbReference>
<dbReference type="EMBL" id="FPJO01000015">
    <property type="protein sequence ID" value="SFY26614.1"/>
    <property type="molecule type" value="Genomic_DNA"/>
</dbReference>
<dbReference type="SMART" id="SM00530">
    <property type="entry name" value="HTH_XRE"/>
    <property type="match status" value="1"/>
</dbReference>
<dbReference type="GO" id="GO:0003677">
    <property type="term" value="F:DNA binding"/>
    <property type="evidence" value="ECO:0007669"/>
    <property type="project" value="InterPro"/>
</dbReference>
<name>A0A1K2DUR1_STRAR</name>
<evidence type="ECO:0000259" key="1">
    <source>
        <dbReference type="PROSITE" id="PS50943"/>
    </source>
</evidence>
<evidence type="ECO:0000313" key="3">
    <source>
        <dbReference type="Proteomes" id="UP000181909"/>
    </source>
</evidence>
<dbReference type="AlphaFoldDB" id="A0A1K2DUR1"/>
<dbReference type="Gene3D" id="1.10.260.40">
    <property type="entry name" value="lambda repressor-like DNA-binding domains"/>
    <property type="match status" value="1"/>
</dbReference>
<sequence>MALMQWSEYTTAERLKALRNGMTQEQLAEAADVSVGVVRKLERGGTASLPSLLSIATALGTDIAVLYGQQAPRRSMNRDERAALRTLSAATHDAAIGIPVETEPGTVDELRAVVQRADAAYWAGRYAELGALLGALLPEARVRYDTSDTHEKEAAAGVLVDAFQTAGMAANIWGSRDLAYAALTYGRQIAVQAGDDLRDAHLAATTAWVNLRDGRTAQGFSLAAAQADRIEPKMSEHDPDRLSVYGQLVINAAVAASRGGSSPEAAREYLSQAHAVGARLGTEHARGRHSQPYGPLYAATQAMSIAVALGDTSGALQLMDTVKLDDTVPLATRARYGLDVALTHVSCRRWERAASTLEDVCAMAPGWVQHQMLPGVIISRLAGVSVSRLRGLAHAAGVPLGAS</sequence>
<accession>A0A1K2DUR1</accession>
<dbReference type="InterPro" id="IPR010982">
    <property type="entry name" value="Lambda_DNA-bd_dom_sf"/>
</dbReference>
<dbReference type="PROSITE" id="PS50943">
    <property type="entry name" value="HTH_CROC1"/>
    <property type="match status" value="1"/>
</dbReference>
<gene>
    <name evidence="2" type="ORF">SAMN02787144_1015146</name>
</gene>
<organism evidence="2 3">
    <name type="scientific">Streptomyces atratus</name>
    <dbReference type="NCBI Taxonomy" id="1893"/>
    <lineage>
        <taxon>Bacteria</taxon>
        <taxon>Bacillati</taxon>
        <taxon>Actinomycetota</taxon>
        <taxon>Actinomycetes</taxon>
        <taxon>Kitasatosporales</taxon>
        <taxon>Streptomycetaceae</taxon>
        <taxon>Streptomyces</taxon>
    </lineage>
</organism>
<feature type="domain" description="HTH cro/C1-type" evidence="1">
    <location>
        <begin position="19"/>
        <end position="66"/>
    </location>
</feature>